<keyword evidence="3 5" id="KW-0378">Hydrolase</keyword>
<feature type="active site" description="Charge relay system" evidence="5">
    <location>
        <position position="94"/>
    </location>
</feature>
<dbReference type="InterPro" id="IPR000209">
    <property type="entry name" value="Peptidase_S8/S53_dom"/>
</dbReference>
<feature type="compositionally biased region" description="Polar residues" evidence="6">
    <location>
        <begin position="351"/>
        <end position="370"/>
    </location>
</feature>
<keyword evidence="4 5" id="KW-0720">Serine protease</keyword>
<keyword evidence="10" id="KW-1185">Reference proteome</keyword>
<name>A0ABV5MAT1_9ACTN</name>
<evidence type="ECO:0000256" key="6">
    <source>
        <dbReference type="SAM" id="MobiDB-lite"/>
    </source>
</evidence>
<evidence type="ECO:0000259" key="8">
    <source>
        <dbReference type="Pfam" id="PF00082"/>
    </source>
</evidence>
<dbReference type="PANTHER" id="PTHR43806">
    <property type="entry name" value="PEPTIDASE S8"/>
    <property type="match status" value="1"/>
</dbReference>
<protein>
    <submittedName>
        <fullName evidence="9">S8 family serine peptidase</fullName>
    </submittedName>
</protein>
<feature type="region of interest" description="Disordered" evidence="6">
    <location>
        <begin position="351"/>
        <end position="371"/>
    </location>
</feature>
<evidence type="ECO:0000256" key="3">
    <source>
        <dbReference type="ARBA" id="ARBA00022801"/>
    </source>
</evidence>
<evidence type="ECO:0000256" key="5">
    <source>
        <dbReference type="PROSITE-ProRule" id="PRU01240"/>
    </source>
</evidence>
<evidence type="ECO:0000256" key="7">
    <source>
        <dbReference type="SAM" id="SignalP"/>
    </source>
</evidence>
<evidence type="ECO:0000313" key="10">
    <source>
        <dbReference type="Proteomes" id="UP001589608"/>
    </source>
</evidence>
<feature type="signal peptide" evidence="7">
    <location>
        <begin position="1"/>
        <end position="19"/>
    </location>
</feature>
<dbReference type="EMBL" id="JBHMCA010000043">
    <property type="protein sequence ID" value="MFB9445961.1"/>
    <property type="molecule type" value="Genomic_DNA"/>
</dbReference>
<dbReference type="PANTHER" id="PTHR43806:SF11">
    <property type="entry name" value="CEREVISIN-RELATED"/>
    <property type="match status" value="1"/>
</dbReference>
<organism evidence="9 10">
    <name type="scientific">Dactylosporangium vinaceum</name>
    <dbReference type="NCBI Taxonomy" id="53362"/>
    <lineage>
        <taxon>Bacteria</taxon>
        <taxon>Bacillati</taxon>
        <taxon>Actinomycetota</taxon>
        <taxon>Actinomycetes</taxon>
        <taxon>Micromonosporales</taxon>
        <taxon>Micromonosporaceae</taxon>
        <taxon>Dactylosporangium</taxon>
    </lineage>
</organism>
<accession>A0ABV5MAT1</accession>
<dbReference type="Pfam" id="PF00082">
    <property type="entry name" value="Peptidase_S8"/>
    <property type="match status" value="1"/>
</dbReference>
<reference evidence="9 10" key="1">
    <citation type="submission" date="2024-09" db="EMBL/GenBank/DDBJ databases">
        <authorList>
            <person name="Sun Q."/>
            <person name="Mori K."/>
        </authorList>
    </citation>
    <scope>NUCLEOTIDE SEQUENCE [LARGE SCALE GENOMIC DNA]</scope>
    <source>
        <strain evidence="9 10">JCM 3307</strain>
    </source>
</reference>
<comment type="caution">
    <text evidence="9">The sequence shown here is derived from an EMBL/GenBank/DDBJ whole genome shotgun (WGS) entry which is preliminary data.</text>
</comment>
<dbReference type="Gene3D" id="3.40.50.200">
    <property type="entry name" value="Peptidase S8/S53 domain"/>
    <property type="match status" value="1"/>
</dbReference>
<comment type="similarity">
    <text evidence="1 5">Belongs to the peptidase S8 family.</text>
</comment>
<feature type="domain" description="Peptidase S8/S53" evidence="8">
    <location>
        <begin position="48"/>
        <end position="320"/>
    </location>
</feature>
<evidence type="ECO:0000256" key="2">
    <source>
        <dbReference type="ARBA" id="ARBA00022670"/>
    </source>
</evidence>
<dbReference type="InterPro" id="IPR015500">
    <property type="entry name" value="Peptidase_S8_subtilisin-rel"/>
</dbReference>
<dbReference type="InterPro" id="IPR036852">
    <property type="entry name" value="Peptidase_S8/S53_dom_sf"/>
</dbReference>
<evidence type="ECO:0000256" key="1">
    <source>
        <dbReference type="ARBA" id="ARBA00011073"/>
    </source>
</evidence>
<keyword evidence="7" id="KW-0732">Signal</keyword>
<gene>
    <name evidence="9" type="ORF">ACFFTR_23010</name>
</gene>
<keyword evidence="2 5" id="KW-0645">Protease</keyword>
<proteinExistence type="inferred from homology"/>
<dbReference type="PRINTS" id="PR00723">
    <property type="entry name" value="SUBTILISIN"/>
</dbReference>
<sequence>MLAPAAGLMLGSPAGAVTAAETAPPAATLAQVRAIIGADTGTAATLTGKGVGVALIDTGVAAVAGLPAGQIVNGPDLSFESQSSNLRYLDTYGHGTHMAGIIVGNDTATGTRGLAPGVKLTSVKIGTATGAADVSQMIAALDWVVQHRNDDPANPIRVVNLSYDSGGTPVTTTDPLQYAVEKAWKAGIVVVAAAGNDGNAAGALTNPATDDWVLAVGATATNGTTGTTDDTLAPFTNLSSTKTGQVDLLAPGTSIVSLRDPGSNIDNLYPSAQVGTTLFRGSGTSQATAVVSAAAALLVQARPSATPNQIKDWLVNGGTALGTGTAATLGLRELNVNGALARTGTASATPALTWSTGTGPLQGSRGTSSMKLDGVPLTGERSIWGTFASAQWANSTTPAWSGGLWLGTRIAGDDWTGTSWASKTWAPAAWTAAPWSGNATAGWTDPAWSGRTWSGRTWSAGTWSGRTWSSNGWSGSSWG</sequence>
<dbReference type="SUPFAM" id="SSF52743">
    <property type="entry name" value="Subtilisin-like"/>
    <property type="match status" value="1"/>
</dbReference>
<evidence type="ECO:0000256" key="4">
    <source>
        <dbReference type="ARBA" id="ARBA00022825"/>
    </source>
</evidence>
<feature type="active site" description="Charge relay system" evidence="5">
    <location>
        <position position="285"/>
    </location>
</feature>
<dbReference type="InterPro" id="IPR050131">
    <property type="entry name" value="Peptidase_S8_subtilisin-like"/>
</dbReference>
<feature type="chain" id="PRO_5045454912" evidence="7">
    <location>
        <begin position="20"/>
        <end position="479"/>
    </location>
</feature>
<feature type="active site" description="Charge relay system" evidence="5">
    <location>
        <position position="57"/>
    </location>
</feature>
<dbReference type="Proteomes" id="UP001589608">
    <property type="component" value="Unassembled WGS sequence"/>
</dbReference>
<dbReference type="PROSITE" id="PS51892">
    <property type="entry name" value="SUBTILASE"/>
    <property type="match status" value="1"/>
</dbReference>
<evidence type="ECO:0000313" key="9">
    <source>
        <dbReference type="EMBL" id="MFB9445961.1"/>
    </source>
</evidence>